<feature type="compositionally biased region" description="Basic residues" evidence="1">
    <location>
        <begin position="90"/>
        <end position="106"/>
    </location>
</feature>
<evidence type="ECO:0000313" key="2">
    <source>
        <dbReference type="EMBL" id="VVB08598.1"/>
    </source>
</evidence>
<feature type="compositionally biased region" description="Basic residues" evidence="1">
    <location>
        <begin position="124"/>
        <end position="136"/>
    </location>
</feature>
<organism evidence="2 3">
    <name type="scientific">Arabis nemorensis</name>
    <dbReference type="NCBI Taxonomy" id="586526"/>
    <lineage>
        <taxon>Eukaryota</taxon>
        <taxon>Viridiplantae</taxon>
        <taxon>Streptophyta</taxon>
        <taxon>Embryophyta</taxon>
        <taxon>Tracheophyta</taxon>
        <taxon>Spermatophyta</taxon>
        <taxon>Magnoliopsida</taxon>
        <taxon>eudicotyledons</taxon>
        <taxon>Gunneridae</taxon>
        <taxon>Pentapetalae</taxon>
        <taxon>rosids</taxon>
        <taxon>malvids</taxon>
        <taxon>Brassicales</taxon>
        <taxon>Brassicaceae</taxon>
        <taxon>Arabideae</taxon>
        <taxon>Arabis</taxon>
    </lineage>
</organism>
<sequence>MEIENIGSEHLQEVRIQYLEENNRVTVPHGSPPLQSEALLPRDQDPWSKPTSLIRSLEIEPLEVEDRVPASQRLGPKGNKRGGKTGPSSAKRKSGPPKTTNKKKNPKAPARNRVAQSPLQGVSLRKRNITRGRNSPRKRLCLGTEVALPLHEGLSNPDQDSAPAIVMIPAITCKTPHLTSLLSMGLLKKGVFCLDRRLLEKEEVRELIVTTWNHSLRESNLTKINRCRRPIIQWTKEQNANSLKLIKVTQEALEKAFSDAVPDTLLIGTIMAELEKHYRDEELFWKQRSRIQWFKNGDRNSGYIHAATRGKRARKTVIEDSNGNVAYDEG</sequence>
<feature type="region of interest" description="Disordered" evidence="1">
    <location>
        <begin position="64"/>
        <end position="136"/>
    </location>
</feature>
<evidence type="ECO:0000313" key="3">
    <source>
        <dbReference type="Proteomes" id="UP000489600"/>
    </source>
</evidence>
<accession>A0A565C4U7</accession>
<gene>
    <name evidence="2" type="ORF">ANE_LOCUS19042</name>
</gene>
<dbReference type="AlphaFoldDB" id="A0A565C4U7"/>
<proteinExistence type="predicted"/>
<reference evidence="2" key="1">
    <citation type="submission" date="2019-07" db="EMBL/GenBank/DDBJ databases">
        <authorList>
            <person name="Dittberner H."/>
        </authorList>
    </citation>
    <scope>NUCLEOTIDE SEQUENCE [LARGE SCALE GENOMIC DNA]</scope>
</reference>
<name>A0A565C4U7_9BRAS</name>
<dbReference type="OrthoDB" id="1112386at2759"/>
<keyword evidence="3" id="KW-1185">Reference proteome</keyword>
<feature type="region of interest" description="Disordered" evidence="1">
    <location>
        <begin position="25"/>
        <end position="52"/>
    </location>
</feature>
<dbReference type="EMBL" id="CABITT030000006">
    <property type="protein sequence ID" value="VVB08598.1"/>
    <property type="molecule type" value="Genomic_DNA"/>
</dbReference>
<dbReference type="Proteomes" id="UP000489600">
    <property type="component" value="Unassembled WGS sequence"/>
</dbReference>
<comment type="caution">
    <text evidence="2">The sequence shown here is derived from an EMBL/GenBank/DDBJ whole genome shotgun (WGS) entry which is preliminary data.</text>
</comment>
<evidence type="ECO:0000256" key="1">
    <source>
        <dbReference type="SAM" id="MobiDB-lite"/>
    </source>
</evidence>
<protein>
    <submittedName>
        <fullName evidence="2">Uncharacterized protein</fullName>
    </submittedName>
</protein>